<protein>
    <submittedName>
        <fullName evidence="1">Uncharacterized protein</fullName>
    </submittedName>
</protein>
<evidence type="ECO:0000313" key="2">
    <source>
        <dbReference type="Proteomes" id="UP001241377"/>
    </source>
</evidence>
<reference evidence="1" key="1">
    <citation type="submission" date="2023-04" db="EMBL/GenBank/DDBJ databases">
        <title>Draft Genome sequencing of Naganishia species isolated from polar environments using Oxford Nanopore Technology.</title>
        <authorList>
            <person name="Leo P."/>
            <person name="Venkateswaran K."/>
        </authorList>
    </citation>
    <scope>NUCLEOTIDE SEQUENCE</scope>
    <source>
        <strain evidence="1">MNA-CCFEE 5261</strain>
    </source>
</reference>
<dbReference type="Proteomes" id="UP001241377">
    <property type="component" value="Unassembled WGS sequence"/>
</dbReference>
<accession>A0ACC2W3E4</accession>
<gene>
    <name evidence="1" type="ORF">QFC19_003568</name>
</gene>
<name>A0ACC2W3E4_9TREE</name>
<proteinExistence type="predicted"/>
<dbReference type="EMBL" id="JASBWR010000034">
    <property type="protein sequence ID" value="KAJ9105586.1"/>
    <property type="molecule type" value="Genomic_DNA"/>
</dbReference>
<keyword evidence="2" id="KW-1185">Reference proteome</keyword>
<sequence>MSAAQYYDTDKPPQAMQGGYAPPPPSGQQAQYQYAAPSMPPTAPYAEPATQYPVPPSNDYNPNVPTNGGQYAVSDGNEKTGQRFRPKRRFNDPIFAILFVACFIGFVVLSALTIRQFVKYSGGGGGFGNIGGTTATLD</sequence>
<comment type="caution">
    <text evidence="1">The sequence shown here is derived from an EMBL/GenBank/DDBJ whole genome shotgun (WGS) entry which is preliminary data.</text>
</comment>
<evidence type="ECO:0000313" key="1">
    <source>
        <dbReference type="EMBL" id="KAJ9105586.1"/>
    </source>
</evidence>
<organism evidence="1 2">
    <name type="scientific">Naganishia cerealis</name>
    <dbReference type="NCBI Taxonomy" id="610337"/>
    <lineage>
        <taxon>Eukaryota</taxon>
        <taxon>Fungi</taxon>
        <taxon>Dikarya</taxon>
        <taxon>Basidiomycota</taxon>
        <taxon>Agaricomycotina</taxon>
        <taxon>Tremellomycetes</taxon>
        <taxon>Filobasidiales</taxon>
        <taxon>Filobasidiaceae</taxon>
        <taxon>Naganishia</taxon>
    </lineage>
</organism>